<proteinExistence type="inferred from homology"/>
<evidence type="ECO:0000256" key="4">
    <source>
        <dbReference type="ARBA" id="ARBA00023054"/>
    </source>
</evidence>
<dbReference type="InterPro" id="IPR039505">
    <property type="entry name" value="DRC1/2_N"/>
</dbReference>
<evidence type="ECO:0000256" key="13">
    <source>
        <dbReference type="SAM" id="Coils"/>
    </source>
</evidence>
<evidence type="ECO:0000256" key="12">
    <source>
        <dbReference type="ARBA" id="ARBA00045865"/>
    </source>
</evidence>
<gene>
    <name evidence="15" type="ORF">Q7C36_005845</name>
</gene>
<evidence type="ECO:0000256" key="1">
    <source>
        <dbReference type="ARBA" id="ARBA00004611"/>
    </source>
</evidence>
<dbReference type="Pfam" id="PF14772">
    <property type="entry name" value="NYD-SP28"/>
    <property type="match status" value="1"/>
</dbReference>
<evidence type="ECO:0000259" key="14">
    <source>
        <dbReference type="Pfam" id="PF14772"/>
    </source>
</evidence>
<reference evidence="15" key="1">
    <citation type="submission" date="2023-08" db="EMBL/GenBank/DDBJ databases">
        <title>Pelteobagrus vachellii genome.</title>
        <authorList>
            <person name="Liu H."/>
        </authorList>
    </citation>
    <scope>NUCLEOTIDE SEQUENCE</scope>
    <source>
        <strain evidence="15">PRFRI_2022a</strain>
        <tissue evidence="15">Muscle</tissue>
    </source>
</reference>
<protein>
    <recommendedName>
        <fullName evidence="10">Dynein regulatory complex subunit 2</fullName>
    </recommendedName>
    <alternativeName>
        <fullName evidence="11">Coiled-coil domain-containing protein 65</fullName>
    </alternativeName>
</protein>
<name>A0AA88NEQ8_TACVA</name>
<comment type="similarity">
    <text evidence="9">Belongs to the DRC2 family.</text>
</comment>
<evidence type="ECO:0000256" key="3">
    <source>
        <dbReference type="ARBA" id="ARBA00022846"/>
    </source>
</evidence>
<dbReference type="GO" id="GO:0060285">
    <property type="term" value="P:cilium-dependent cell motility"/>
    <property type="evidence" value="ECO:0007669"/>
    <property type="project" value="TreeGrafter"/>
</dbReference>
<comment type="function">
    <text evidence="12">Component of the nexin-dynein regulatory complex (N-DRC), a key regulator of ciliary/flagellar motility which maintains the alignment and integrity of the distal axoneme and regulates microtubule sliding in motile axonemes. Plays a critical role in the assembly of N-DRC and also stabilizes the assembly of multiple inner dynein arms and radial spokes. Coassembles with DRC1 to form a central scaffold needed for assembly of the N-DRC and its attachment to the outer doublet microtubules.</text>
</comment>
<keyword evidence="5" id="KW-0969">Cilium</keyword>
<evidence type="ECO:0000256" key="6">
    <source>
        <dbReference type="ARBA" id="ARBA00023212"/>
    </source>
</evidence>
<keyword evidence="16" id="KW-1185">Reference proteome</keyword>
<dbReference type="EMBL" id="JAVHJS010000005">
    <property type="protein sequence ID" value="KAK2857926.1"/>
    <property type="molecule type" value="Genomic_DNA"/>
</dbReference>
<evidence type="ECO:0000256" key="11">
    <source>
        <dbReference type="ARBA" id="ARBA00041517"/>
    </source>
</evidence>
<organism evidence="15 16">
    <name type="scientific">Tachysurus vachellii</name>
    <name type="common">Darkbarbel catfish</name>
    <name type="synonym">Pelteobagrus vachellii</name>
    <dbReference type="NCBI Taxonomy" id="175792"/>
    <lineage>
        <taxon>Eukaryota</taxon>
        <taxon>Metazoa</taxon>
        <taxon>Chordata</taxon>
        <taxon>Craniata</taxon>
        <taxon>Vertebrata</taxon>
        <taxon>Euteleostomi</taxon>
        <taxon>Actinopterygii</taxon>
        <taxon>Neopterygii</taxon>
        <taxon>Teleostei</taxon>
        <taxon>Ostariophysi</taxon>
        <taxon>Siluriformes</taxon>
        <taxon>Bagridae</taxon>
        <taxon>Tachysurus</taxon>
    </lineage>
</organism>
<comment type="caution">
    <text evidence="15">The sequence shown here is derived from an EMBL/GenBank/DDBJ whole genome shotgun (WGS) entry which is preliminary data.</text>
</comment>
<feature type="coiled-coil region" evidence="13">
    <location>
        <begin position="166"/>
        <end position="197"/>
    </location>
</feature>
<keyword evidence="6" id="KW-0206">Cytoskeleton</keyword>
<dbReference type="GO" id="GO:0070286">
    <property type="term" value="P:axonemal dynein complex assembly"/>
    <property type="evidence" value="ECO:0007669"/>
    <property type="project" value="InterPro"/>
</dbReference>
<dbReference type="PANTHER" id="PTHR21625:SF0">
    <property type="entry name" value="DYNEIN REGULATORY COMPLEX SUBUNIT 2"/>
    <property type="match status" value="1"/>
</dbReference>
<keyword evidence="7" id="KW-0966">Cell projection</keyword>
<dbReference type="GO" id="GO:0005858">
    <property type="term" value="C:axonemal dynein complex"/>
    <property type="evidence" value="ECO:0007669"/>
    <property type="project" value="InterPro"/>
</dbReference>
<evidence type="ECO:0000256" key="5">
    <source>
        <dbReference type="ARBA" id="ARBA00023069"/>
    </source>
</evidence>
<evidence type="ECO:0000256" key="9">
    <source>
        <dbReference type="ARBA" id="ARBA00038424"/>
    </source>
</evidence>
<dbReference type="PANTHER" id="PTHR21625">
    <property type="entry name" value="NYD-SP28 PROTEIN"/>
    <property type="match status" value="1"/>
</dbReference>
<keyword evidence="2" id="KW-0963">Cytoplasm</keyword>
<dbReference type="InterPro" id="IPR039750">
    <property type="entry name" value="DRC1/DRC2"/>
</dbReference>
<evidence type="ECO:0000256" key="10">
    <source>
        <dbReference type="ARBA" id="ARBA00040899"/>
    </source>
</evidence>
<dbReference type="GO" id="GO:0003352">
    <property type="term" value="P:regulation of cilium movement"/>
    <property type="evidence" value="ECO:0007669"/>
    <property type="project" value="TreeGrafter"/>
</dbReference>
<evidence type="ECO:0000256" key="2">
    <source>
        <dbReference type="ARBA" id="ARBA00022490"/>
    </source>
</evidence>
<evidence type="ECO:0000256" key="8">
    <source>
        <dbReference type="ARBA" id="ARBA00037841"/>
    </source>
</evidence>
<feature type="domain" description="Dynein regulatory complex protein 1/2 N-terminal" evidence="14">
    <location>
        <begin position="14"/>
        <end position="81"/>
    </location>
</feature>
<evidence type="ECO:0000256" key="7">
    <source>
        <dbReference type="ARBA" id="ARBA00023273"/>
    </source>
</evidence>
<dbReference type="AlphaFoldDB" id="A0AA88NEQ8"/>
<sequence>MQSSKGSDIMNFDINLHKLNHQWRLNLRKAQAEELHDDFAKFSQTFETLVDCKENVIKLLVSDLSEAEQQSALAHRAHLQCLDHLLEIQKSRLAALESHWNTSVKELSTDYSTEREKLLKLHQKESEYLNAENQALKQRYDEIYSEAKQDYEYTRDYNKIQYAGMKHAVESKVTEQQQRLLEEQEKYTNDNNNENNEVFDLQEAMQKIDMNGKHIHKLQNTISALRSHLSSSQWKNEASISGHHEDYEPLKQEIRHLRAKLSSSQAAEKTQLANHTIYSNDTINKLQGIIQESETLLHLAVVCRKLETEQEKVLPFYTLSLNAEELSQEKAHAVETMMGYTDLETFWKRYNKIVLERLCLERKKNEIGLENQHLRSLLKQYLDGVSVSDEILQQENSLLMLSSLSPQASPASKTQRRKHKTVIEAAHVVTYTL</sequence>
<evidence type="ECO:0000313" key="16">
    <source>
        <dbReference type="Proteomes" id="UP001187315"/>
    </source>
</evidence>
<keyword evidence="3" id="KW-0282">Flagellum</keyword>
<dbReference type="Proteomes" id="UP001187315">
    <property type="component" value="Unassembled WGS sequence"/>
</dbReference>
<accession>A0AA88NEQ8</accession>
<keyword evidence="4 13" id="KW-0175">Coiled coil</keyword>
<comment type="subcellular location">
    <subcellularLocation>
        <location evidence="1">Cytoplasm</location>
        <location evidence="1">Cytoskeleton</location>
        <location evidence="1">Flagellum axoneme</location>
    </subcellularLocation>
    <subcellularLocation>
        <location evidence="8">Cytoplasm</location>
        <location evidence="8">Cytoskeleton</location>
        <location evidence="8">Flagellum basal body</location>
    </subcellularLocation>
</comment>
<evidence type="ECO:0000313" key="15">
    <source>
        <dbReference type="EMBL" id="KAK2857926.1"/>
    </source>
</evidence>